<feature type="non-terminal residue" evidence="2">
    <location>
        <position position="78"/>
    </location>
</feature>
<protein>
    <submittedName>
        <fullName evidence="2">Uncharacterized protein</fullName>
    </submittedName>
</protein>
<name>A0AAV5VGD1_9BILA</name>
<organism evidence="2 3">
    <name type="scientific">Pristionchus fissidentatus</name>
    <dbReference type="NCBI Taxonomy" id="1538716"/>
    <lineage>
        <taxon>Eukaryota</taxon>
        <taxon>Metazoa</taxon>
        <taxon>Ecdysozoa</taxon>
        <taxon>Nematoda</taxon>
        <taxon>Chromadorea</taxon>
        <taxon>Rhabditida</taxon>
        <taxon>Rhabditina</taxon>
        <taxon>Diplogasteromorpha</taxon>
        <taxon>Diplogasteroidea</taxon>
        <taxon>Neodiplogasteridae</taxon>
        <taxon>Pristionchus</taxon>
    </lineage>
</organism>
<dbReference type="Proteomes" id="UP001432322">
    <property type="component" value="Unassembled WGS sequence"/>
</dbReference>
<proteinExistence type="predicted"/>
<keyword evidence="1" id="KW-1133">Transmembrane helix</keyword>
<gene>
    <name evidence="2" type="ORF">PFISCL1PPCAC_10084</name>
</gene>
<sequence>WLCYSRVLLINWTHSSSLARCLGRIRGNLRAFWFTSLGYFGILVYSRRSETRRTRLQEEVESIRWRSSNHRFLPPIQS</sequence>
<evidence type="ECO:0000313" key="2">
    <source>
        <dbReference type="EMBL" id="GMT18787.1"/>
    </source>
</evidence>
<accession>A0AAV5VGD1</accession>
<evidence type="ECO:0000313" key="3">
    <source>
        <dbReference type="Proteomes" id="UP001432322"/>
    </source>
</evidence>
<dbReference type="AlphaFoldDB" id="A0AAV5VGD1"/>
<feature type="non-terminal residue" evidence="2">
    <location>
        <position position="1"/>
    </location>
</feature>
<keyword evidence="1" id="KW-0812">Transmembrane</keyword>
<feature type="transmembrane region" description="Helical" evidence="1">
    <location>
        <begin position="27"/>
        <end position="45"/>
    </location>
</feature>
<comment type="caution">
    <text evidence="2">The sequence shown here is derived from an EMBL/GenBank/DDBJ whole genome shotgun (WGS) entry which is preliminary data.</text>
</comment>
<dbReference type="EMBL" id="BTSY01000003">
    <property type="protein sequence ID" value="GMT18787.1"/>
    <property type="molecule type" value="Genomic_DNA"/>
</dbReference>
<keyword evidence="3" id="KW-1185">Reference proteome</keyword>
<reference evidence="2" key="1">
    <citation type="submission" date="2023-10" db="EMBL/GenBank/DDBJ databases">
        <title>Genome assembly of Pristionchus species.</title>
        <authorList>
            <person name="Yoshida K."/>
            <person name="Sommer R.J."/>
        </authorList>
    </citation>
    <scope>NUCLEOTIDE SEQUENCE</scope>
    <source>
        <strain evidence="2">RS5133</strain>
    </source>
</reference>
<evidence type="ECO:0000256" key="1">
    <source>
        <dbReference type="SAM" id="Phobius"/>
    </source>
</evidence>
<keyword evidence="1" id="KW-0472">Membrane</keyword>